<accession>A0A9W9MTZ1</accession>
<protein>
    <recommendedName>
        <fullName evidence="1">2EXR domain-containing protein</fullName>
    </recommendedName>
</protein>
<evidence type="ECO:0000259" key="1">
    <source>
        <dbReference type="Pfam" id="PF20150"/>
    </source>
</evidence>
<dbReference type="Pfam" id="PF20150">
    <property type="entry name" value="2EXR"/>
    <property type="match status" value="1"/>
</dbReference>
<feature type="domain" description="2EXR" evidence="1">
    <location>
        <begin position="16"/>
        <end position="131"/>
    </location>
</feature>
<dbReference type="EMBL" id="JAPQKP010000002">
    <property type="protein sequence ID" value="KAJ5207330.1"/>
    <property type="molecule type" value="Genomic_DNA"/>
</dbReference>
<dbReference type="OrthoDB" id="3546385at2759"/>
<dbReference type="AlphaFoldDB" id="A0A9W9MTZ1"/>
<dbReference type="Proteomes" id="UP001150879">
    <property type="component" value="Unassembled WGS sequence"/>
</dbReference>
<evidence type="ECO:0000313" key="3">
    <source>
        <dbReference type="Proteomes" id="UP001150879"/>
    </source>
</evidence>
<gene>
    <name evidence="2" type="ORF">N7472_003778</name>
</gene>
<reference evidence="2" key="1">
    <citation type="submission" date="2022-11" db="EMBL/GenBank/DDBJ databases">
        <authorList>
            <person name="Petersen C."/>
        </authorList>
    </citation>
    <scope>NUCLEOTIDE SEQUENCE</scope>
    <source>
        <strain evidence="2">IBT 16849</strain>
    </source>
</reference>
<dbReference type="InterPro" id="IPR045518">
    <property type="entry name" value="2EXR"/>
</dbReference>
<keyword evidence="3" id="KW-1185">Reference proteome</keyword>
<proteinExistence type="predicted"/>
<name>A0A9W9MTZ1_9EURO</name>
<sequence length="293" mass="33645">MSTSSSAVLPAGAQVFHLFSFLPTELRLQIWRDALPEADPPALAPYKANCWRPVPVAESEREESFHQSCVEMVFRPELLDHIRVKTPLTSVNHEARGAAIEWAFKQGIEVRFHEARQCLIFLRPFDPMHDVLWFSQEILEIFVQECWGVFPLINPLDNRQRVSLPIEVARFALPEGALVDDQRMNLIYDSAHCFSGNSIMYIIAGELPNFNVIDGDRTKVHPRWELDHMPNAKALVWNQHTNKFDFRSGPQILLEFAYHRILEASYMIAALSEPPLKDRDAGFEIQPVFAVRL</sequence>
<comment type="caution">
    <text evidence="2">The sequence shown here is derived from an EMBL/GenBank/DDBJ whole genome shotgun (WGS) entry which is preliminary data.</text>
</comment>
<reference evidence="2" key="2">
    <citation type="journal article" date="2023" name="IMA Fungus">
        <title>Comparative genomic study of the Penicillium genus elucidates a diverse pangenome and 15 lateral gene transfer events.</title>
        <authorList>
            <person name="Petersen C."/>
            <person name="Sorensen T."/>
            <person name="Nielsen M.R."/>
            <person name="Sondergaard T.E."/>
            <person name="Sorensen J.L."/>
            <person name="Fitzpatrick D.A."/>
            <person name="Frisvad J.C."/>
            <person name="Nielsen K.L."/>
        </authorList>
    </citation>
    <scope>NUCLEOTIDE SEQUENCE</scope>
    <source>
        <strain evidence="2">IBT 16849</strain>
    </source>
</reference>
<organism evidence="2 3">
    <name type="scientific">Penicillium cf. griseofulvum</name>
    <dbReference type="NCBI Taxonomy" id="2972120"/>
    <lineage>
        <taxon>Eukaryota</taxon>
        <taxon>Fungi</taxon>
        <taxon>Dikarya</taxon>
        <taxon>Ascomycota</taxon>
        <taxon>Pezizomycotina</taxon>
        <taxon>Eurotiomycetes</taxon>
        <taxon>Eurotiomycetidae</taxon>
        <taxon>Eurotiales</taxon>
        <taxon>Aspergillaceae</taxon>
        <taxon>Penicillium</taxon>
    </lineage>
</organism>
<evidence type="ECO:0000313" key="2">
    <source>
        <dbReference type="EMBL" id="KAJ5207330.1"/>
    </source>
</evidence>